<keyword evidence="1" id="KW-0732">Signal</keyword>
<proteinExistence type="predicted"/>
<feature type="signal peptide" evidence="1">
    <location>
        <begin position="1"/>
        <end position="24"/>
    </location>
</feature>
<dbReference type="EMBL" id="UYRU01047323">
    <property type="protein sequence ID" value="VDN09566.1"/>
    <property type="molecule type" value="Genomic_DNA"/>
</dbReference>
<organism evidence="2 3">
    <name type="scientific">Dibothriocephalus latus</name>
    <name type="common">Fish tapeworm</name>
    <name type="synonym">Diphyllobothrium latum</name>
    <dbReference type="NCBI Taxonomy" id="60516"/>
    <lineage>
        <taxon>Eukaryota</taxon>
        <taxon>Metazoa</taxon>
        <taxon>Spiralia</taxon>
        <taxon>Lophotrochozoa</taxon>
        <taxon>Platyhelminthes</taxon>
        <taxon>Cestoda</taxon>
        <taxon>Eucestoda</taxon>
        <taxon>Diphyllobothriidea</taxon>
        <taxon>Diphyllobothriidae</taxon>
        <taxon>Dibothriocephalus</taxon>
    </lineage>
</organism>
<protein>
    <submittedName>
        <fullName evidence="2">Uncharacterized protein</fullName>
    </submittedName>
</protein>
<evidence type="ECO:0000256" key="1">
    <source>
        <dbReference type="SAM" id="SignalP"/>
    </source>
</evidence>
<dbReference type="AlphaFoldDB" id="A0A3P7NVK6"/>
<dbReference type="Proteomes" id="UP000281553">
    <property type="component" value="Unassembled WGS sequence"/>
</dbReference>
<feature type="chain" id="PRO_5018226735" evidence="1">
    <location>
        <begin position="25"/>
        <end position="271"/>
    </location>
</feature>
<dbReference type="OrthoDB" id="6225367at2759"/>
<evidence type="ECO:0000313" key="3">
    <source>
        <dbReference type="Proteomes" id="UP000281553"/>
    </source>
</evidence>
<evidence type="ECO:0000313" key="2">
    <source>
        <dbReference type="EMBL" id="VDN09566.1"/>
    </source>
</evidence>
<sequence>MDFLALPWQVILAILIYFCGLEKAVKFSNGPTEWGMLCNLNASEFDPGNVEYQSEIKNNVPLLYGSLAQLFKSAGEPPTNKSVYTKPCCFSEKWESGFIVHTRRIGRRTRGDLGHFRILRRPEGNPEAVLVIGQSVQATSLCPGYAGARLKTCPTDRASCLEIPHLGEPRCISEATGFQYMPRSDRTQEVWFTDSRISTGGIHRHIYTFDRRYGLCQLRTYQILTGQYVDAKRSCRMLFLEDRLIIPITGSFKINFTHALDQDLFNCKTAK</sequence>
<keyword evidence="3" id="KW-1185">Reference proteome</keyword>
<gene>
    <name evidence="2" type="ORF">DILT_LOCUS5397</name>
</gene>
<reference evidence="2 3" key="1">
    <citation type="submission" date="2018-11" db="EMBL/GenBank/DDBJ databases">
        <authorList>
            <consortium name="Pathogen Informatics"/>
        </authorList>
    </citation>
    <scope>NUCLEOTIDE SEQUENCE [LARGE SCALE GENOMIC DNA]</scope>
</reference>
<accession>A0A3P7NVK6</accession>
<name>A0A3P7NVK6_DIBLA</name>